<evidence type="ECO:0000313" key="1">
    <source>
        <dbReference type="EMBL" id="HER97304.1"/>
    </source>
</evidence>
<proteinExistence type="predicted"/>
<gene>
    <name evidence="1" type="ORF">ENO59_12505</name>
</gene>
<comment type="caution">
    <text evidence="1">The sequence shown here is derived from an EMBL/GenBank/DDBJ whole genome shotgun (WGS) entry which is preliminary data.</text>
</comment>
<dbReference type="AlphaFoldDB" id="A0A7V2B2V8"/>
<reference evidence="1" key="1">
    <citation type="journal article" date="2020" name="mSystems">
        <title>Genome- and Community-Level Interaction Insights into Carbon Utilization and Element Cycling Functions of Hydrothermarchaeota in Hydrothermal Sediment.</title>
        <authorList>
            <person name="Zhou Z."/>
            <person name="Liu Y."/>
            <person name="Xu W."/>
            <person name="Pan J."/>
            <person name="Luo Z.H."/>
            <person name="Li M."/>
        </authorList>
    </citation>
    <scope>NUCLEOTIDE SEQUENCE [LARGE SCALE GENOMIC DNA]</scope>
    <source>
        <strain evidence="1">SpSt-143</strain>
    </source>
</reference>
<sequence length="109" mass="12133">MLPRMRKRAWGLLLAFGISTIGLPVVHQVQHARWAATDKPVTVAWQQLAERYRVPDPCSLYASLHSLAPVGCSVGVKQPWWVDLPIRSPLSPALPTLRHQSIRAPPAWG</sequence>
<organism evidence="1">
    <name type="scientific">Rhodothermus marinus</name>
    <name type="common">Rhodothermus obamensis</name>
    <dbReference type="NCBI Taxonomy" id="29549"/>
    <lineage>
        <taxon>Bacteria</taxon>
        <taxon>Pseudomonadati</taxon>
        <taxon>Rhodothermota</taxon>
        <taxon>Rhodothermia</taxon>
        <taxon>Rhodothermales</taxon>
        <taxon>Rhodothermaceae</taxon>
        <taxon>Rhodothermus</taxon>
    </lineage>
</organism>
<name>A0A7V2B2V8_RHOMR</name>
<dbReference type="EMBL" id="DSGB01000007">
    <property type="protein sequence ID" value="HER97304.1"/>
    <property type="molecule type" value="Genomic_DNA"/>
</dbReference>
<accession>A0A7V2B2V8</accession>
<protein>
    <submittedName>
        <fullName evidence="1">Uncharacterized protein</fullName>
    </submittedName>
</protein>